<gene>
    <name evidence="1" type="ORF">U771_26505</name>
</gene>
<reference evidence="1 2" key="1">
    <citation type="journal article" date="2014" name="Genome Announc.">
        <title>Complete Genome Sequence of Pseudomonas sp. Strain TKP, Isolated from a gamma-Hexachlorocyclohexane-Degrading Mixed Culture.</title>
        <authorList>
            <person name="Ohtsubo Y."/>
            <person name="Kishida K."/>
            <person name="Sato T."/>
            <person name="Tabata M."/>
            <person name="Kawasumi T."/>
            <person name="Ogura Y."/>
            <person name="Hayashi T."/>
            <person name="Tsuda M."/>
            <person name="Nagata Y."/>
        </authorList>
    </citation>
    <scope>NUCLEOTIDE SEQUENCE [LARGE SCALE GENOMIC DNA]</scope>
    <source>
        <strain evidence="1 2">TKP</strain>
    </source>
</reference>
<sequence length="79" mass="8431">MVLLRSPTRDKPARHREICQGLKSGYADGLHENFPLGQGGLSDQAAVDVAAYCSGQPRLGFPDKVKDWPNGGNPADAPD</sequence>
<evidence type="ECO:0000313" key="2">
    <source>
        <dbReference type="Proteomes" id="UP000018725"/>
    </source>
</evidence>
<keyword evidence="2" id="KW-1185">Reference proteome</keyword>
<evidence type="ECO:0000313" key="1">
    <source>
        <dbReference type="EMBL" id="AHC37779.1"/>
    </source>
</evidence>
<protein>
    <submittedName>
        <fullName evidence="1">Uncharacterized protein</fullName>
    </submittedName>
</protein>
<proteinExistence type="predicted"/>
<name>A0ACA7PD97_9PSED</name>
<accession>A0ACA7PD97</accession>
<dbReference type="EMBL" id="CP006852">
    <property type="protein sequence ID" value="AHC37779.1"/>
    <property type="molecule type" value="Genomic_DNA"/>
</dbReference>
<organism evidence="1 2">
    <name type="scientific">Pseudomonas gorinensis</name>
    <dbReference type="NCBI Taxonomy" id="3240790"/>
    <lineage>
        <taxon>Bacteria</taxon>
        <taxon>Pseudomonadati</taxon>
        <taxon>Pseudomonadota</taxon>
        <taxon>Gammaproteobacteria</taxon>
        <taxon>Pseudomonadales</taxon>
        <taxon>Pseudomonadaceae</taxon>
        <taxon>Pseudomonas</taxon>
    </lineage>
</organism>
<dbReference type="Proteomes" id="UP000018725">
    <property type="component" value="Chromosome"/>
</dbReference>